<organism evidence="8 9">
    <name type="scientific">Cylindrobasidium torrendii FP15055 ss-10</name>
    <dbReference type="NCBI Taxonomy" id="1314674"/>
    <lineage>
        <taxon>Eukaryota</taxon>
        <taxon>Fungi</taxon>
        <taxon>Dikarya</taxon>
        <taxon>Basidiomycota</taxon>
        <taxon>Agaricomycotina</taxon>
        <taxon>Agaricomycetes</taxon>
        <taxon>Agaricomycetidae</taxon>
        <taxon>Agaricales</taxon>
        <taxon>Marasmiineae</taxon>
        <taxon>Physalacriaceae</taxon>
        <taxon>Cylindrobasidium</taxon>
    </lineage>
</organism>
<keyword evidence="9" id="KW-1185">Reference proteome</keyword>
<protein>
    <recommendedName>
        <fullName evidence="6">RNA methyltransferase</fullName>
        <ecNumber evidence="6">2.1.1.-</ecNumber>
    </recommendedName>
</protein>
<evidence type="ECO:0000256" key="3">
    <source>
        <dbReference type="ARBA" id="ARBA00022679"/>
    </source>
</evidence>
<dbReference type="PANTHER" id="PTHR12315:SF0">
    <property type="entry name" value="7SK SNRNA METHYLPHOSPHATE CAPPING ENZYME"/>
    <property type="match status" value="1"/>
</dbReference>
<dbReference type="InterPro" id="IPR039772">
    <property type="entry name" value="Bin3-like"/>
</dbReference>
<dbReference type="InterPro" id="IPR010675">
    <property type="entry name" value="Bin3_C"/>
</dbReference>
<dbReference type="GO" id="GO:0017069">
    <property type="term" value="F:snRNA binding"/>
    <property type="evidence" value="ECO:0007669"/>
    <property type="project" value="TreeGrafter"/>
</dbReference>
<dbReference type="AlphaFoldDB" id="A0A0D7B0C5"/>
<evidence type="ECO:0000313" key="8">
    <source>
        <dbReference type="EMBL" id="KIY63594.1"/>
    </source>
</evidence>
<dbReference type="Pfam" id="PF06859">
    <property type="entry name" value="Bin3"/>
    <property type="match status" value="1"/>
</dbReference>
<dbReference type="STRING" id="1314674.A0A0D7B0C5"/>
<dbReference type="GO" id="GO:0008173">
    <property type="term" value="F:RNA methyltransferase activity"/>
    <property type="evidence" value="ECO:0007669"/>
    <property type="project" value="UniProtKB-UniRule"/>
</dbReference>
<evidence type="ECO:0000259" key="7">
    <source>
        <dbReference type="PROSITE" id="PS51515"/>
    </source>
</evidence>
<dbReference type="GO" id="GO:0008171">
    <property type="term" value="F:O-methyltransferase activity"/>
    <property type="evidence" value="ECO:0007669"/>
    <property type="project" value="UniProtKB-UniRule"/>
</dbReference>
<dbReference type="PROSITE" id="PS51515">
    <property type="entry name" value="BIN3_SAM"/>
    <property type="match status" value="1"/>
</dbReference>
<proteinExistence type="inferred from homology"/>
<keyword evidence="2 6" id="KW-0489">Methyltransferase</keyword>
<dbReference type="SUPFAM" id="SSF53335">
    <property type="entry name" value="S-adenosyl-L-methionine-dependent methyltransferases"/>
    <property type="match status" value="1"/>
</dbReference>
<evidence type="ECO:0000256" key="4">
    <source>
        <dbReference type="ARBA" id="ARBA00022691"/>
    </source>
</evidence>
<dbReference type="PANTHER" id="PTHR12315">
    <property type="entry name" value="BICOID-INTERACTING PROTEIN RELATED"/>
    <property type="match status" value="1"/>
</dbReference>
<dbReference type="GO" id="GO:0032259">
    <property type="term" value="P:methylation"/>
    <property type="evidence" value="ECO:0007669"/>
    <property type="project" value="UniProtKB-KW"/>
</dbReference>
<evidence type="ECO:0000256" key="6">
    <source>
        <dbReference type="RuleBase" id="RU367087"/>
    </source>
</evidence>
<accession>A0A0D7B0C5</accession>
<dbReference type="EC" id="2.1.1.-" evidence="6"/>
<feature type="domain" description="Bin3-type SAM" evidence="7">
    <location>
        <begin position="25"/>
        <end position="264"/>
    </location>
</feature>
<keyword evidence="3 6" id="KW-0808">Transferase</keyword>
<dbReference type="InterPro" id="IPR041698">
    <property type="entry name" value="Methyltransf_25"/>
</dbReference>
<dbReference type="Pfam" id="PF13649">
    <property type="entry name" value="Methyltransf_25"/>
    <property type="match status" value="1"/>
</dbReference>
<dbReference type="Gene3D" id="3.40.50.150">
    <property type="entry name" value="Vaccinia Virus protein VP39"/>
    <property type="match status" value="1"/>
</dbReference>
<comment type="similarity">
    <text evidence="1 6">Belongs to the methyltransferase superfamily.</text>
</comment>
<evidence type="ECO:0000313" key="9">
    <source>
        <dbReference type="Proteomes" id="UP000054007"/>
    </source>
</evidence>
<gene>
    <name evidence="8" type="ORF">CYLTODRAFT_432903</name>
</gene>
<dbReference type="InterPro" id="IPR024160">
    <property type="entry name" value="BIN3_SAM-bd_dom"/>
</dbReference>
<dbReference type="Proteomes" id="UP000054007">
    <property type="component" value="Unassembled WGS sequence"/>
</dbReference>
<dbReference type="InterPro" id="IPR029063">
    <property type="entry name" value="SAM-dependent_MTases_sf"/>
</dbReference>
<sequence>MASTAHVPTHGNYHGYYSKRPSMTDARITWLKAELGADFFVGKRVLDVGCNEGAVTLEIAQTGGATAVVGVDIDASLVRGAWRRRQSLWSTQGPLAGRSCAYTREDALDYFPASFEHALGPLPIPRATSAKSFPNNVLFRASDWVKDEIPEDKSGYDIVLGFSITKWIHLNSGDNGIRQFFKRVYDVLPSGGVFVLEAQPWDGYKKAKRVGQTPLAPDTLTLRPDDFGDLLVRIGFQSPRRLLIPGAGDEERGFRRPVDVYVKS</sequence>
<evidence type="ECO:0000256" key="5">
    <source>
        <dbReference type="PROSITE-ProRule" id="PRU00848"/>
    </source>
</evidence>
<dbReference type="OrthoDB" id="540004at2759"/>
<keyword evidence="4 5" id="KW-0949">S-adenosyl-L-methionine</keyword>
<dbReference type="EMBL" id="KN880685">
    <property type="protein sequence ID" value="KIY63594.1"/>
    <property type="molecule type" value="Genomic_DNA"/>
</dbReference>
<dbReference type="CDD" id="cd02440">
    <property type="entry name" value="AdoMet_MTases"/>
    <property type="match status" value="1"/>
</dbReference>
<evidence type="ECO:0000256" key="1">
    <source>
        <dbReference type="ARBA" id="ARBA00008361"/>
    </source>
</evidence>
<dbReference type="GO" id="GO:0040031">
    <property type="term" value="P:snRNA modification"/>
    <property type="evidence" value="ECO:0007669"/>
    <property type="project" value="TreeGrafter"/>
</dbReference>
<reference evidence="8 9" key="1">
    <citation type="journal article" date="2015" name="Fungal Genet. Biol.">
        <title>Evolution of novel wood decay mechanisms in Agaricales revealed by the genome sequences of Fistulina hepatica and Cylindrobasidium torrendii.</title>
        <authorList>
            <person name="Floudas D."/>
            <person name="Held B.W."/>
            <person name="Riley R."/>
            <person name="Nagy L.G."/>
            <person name="Koehler G."/>
            <person name="Ransdell A.S."/>
            <person name="Younus H."/>
            <person name="Chow J."/>
            <person name="Chiniquy J."/>
            <person name="Lipzen A."/>
            <person name="Tritt A."/>
            <person name="Sun H."/>
            <person name="Haridas S."/>
            <person name="LaButti K."/>
            <person name="Ohm R.A."/>
            <person name="Kues U."/>
            <person name="Blanchette R.A."/>
            <person name="Grigoriev I.V."/>
            <person name="Minto R.E."/>
            <person name="Hibbett D.S."/>
        </authorList>
    </citation>
    <scope>NUCLEOTIDE SEQUENCE [LARGE SCALE GENOMIC DNA]</scope>
    <source>
        <strain evidence="8 9">FP15055 ss-10</strain>
    </source>
</reference>
<name>A0A0D7B0C5_9AGAR</name>
<evidence type="ECO:0000256" key="2">
    <source>
        <dbReference type="ARBA" id="ARBA00022603"/>
    </source>
</evidence>